<reference evidence="2" key="1">
    <citation type="journal article" date="2019" name="Int. J. Syst. Evol. Microbiol.">
        <title>The Global Catalogue of Microorganisms (GCM) 10K type strain sequencing project: providing services to taxonomists for standard genome sequencing and annotation.</title>
        <authorList>
            <consortium name="The Broad Institute Genomics Platform"/>
            <consortium name="The Broad Institute Genome Sequencing Center for Infectious Disease"/>
            <person name="Wu L."/>
            <person name="Ma J."/>
        </authorList>
    </citation>
    <scope>NUCLEOTIDE SEQUENCE [LARGE SCALE GENOMIC DNA]</scope>
    <source>
        <strain evidence="2">YJ-61-S</strain>
    </source>
</reference>
<evidence type="ECO:0000313" key="1">
    <source>
        <dbReference type="EMBL" id="MFC4635514.1"/>
    </source>
</evidence>
<dbReference type="RefSeq" id="WP_379980819.1">
    <property type="nucleotide sequence ID" value="NZ_JBHSFV010000011.1"/>
</dbReference>
<dbReference type="EMBL" id="JBHSFV010000011">
    <property type="protein sequence ID" value="MFC4635514.1"/>
    <property type="molecule type" value="Genomic_DNA"/>
</dbReference>
<evidence type="ECO:0000313" key="2">
    <source>
        <dbReference type="Proteomes" id="UP001596043"/>
    </source>
</evidence>
<accession>A0ABV9I017</accession>
<dbReference type="Proteomes" id="UP001596043">
    <property type="component" value="Unassembled WGS sequence"/>
</dbReference>
<keyword evidence="2" id="KW-1185">Reference proteome</keyword>
<dbReference type="Pfam" id="PF13376">
    <property type="entry name" value="OmdA"/>
    <property type="match status" value="1"/>
</dbReference>
<sequence length="198" mass="23399">MNTIPELYFPRDVEWRDWLHNNHTTVKGVYLIFYKVEMKTPSMRWEDAVKVALCYGWIDSTVKSLGNGKRRQYFCQRNPKSVWSKLNKTYIITLEKEGLMHQSGRRLVKQAKKDGSWTHLDDVENGIIPEDLQKAFDAHPVAFTNYQNFAPSYQKSYLYWLNQAKRTETKQKRIQEIIMLCEANQKSRDSGGWGQKKK</sequence>
<organism evidence="1 2">
    <name type="scientific">Dokdonia ponticola</name>
    <dbReference type="NCBI Taxonomy" id="2041041"/>
    <lineage>
        <taxon>Bacteria</taxon>
        <taxon>Pseudomonadati</taxon>
        <taxon>Bacteroidota</taxon>
        <taxon>Flavobacteriia</taxon>
        <taxon>Flavobacteriales</taxon>
        <taxon>Flavobacteriaceae</taxon>
        <taxon>Dokdonia</taxon>
    </lineage>
</organism>
<protein>
    <submittedName>
        <fullName evidence="1">YdeI family protein</fullName>
    </submittedName>
</protein>
<name>A0ABV9I017_9FLAO</name>
<gene>
    <name evidence="1" type="ORF">ACFO3O_16510</name>
</gene>
<proteinExistence type="predicted"/>
<comment type="caution">
    <text evidence="1">The sequence shown here is derived from an EMBL/GenBank/DDBJ whole genome shotgun (WGS) entry which is preliminary data.</text>
</comment>